<dbReference type="EC" id="3.4.24.-" evidence="2"/>
<sequence length="129" mass="14931">MGRAGGPQIVSLGQGCGFQGTIIHELGHAVGFYHEQNRSDRDDYLIIYWENIRKGEEAQFFKLTPDQNLLLTPFDYDSIMLYGSKTFSKDPDHLRTMEGKNNRYLNDVNYKNKLSESDIKQINMLYNCK</sequence>
<evidence type="ECO:0000256" key="1">
    <source>
        <dbReference type="PROSITE-ProRule" id="PRU01211"/>
    </source>
</evidence>
<keyword evidence="1 2" id="KW-0482">Metalloprotease</keyword>
<dbReference type="GO" id="GO:0004222">
    <property type="term" value="F:metalloendopeptidase activity"/>
    <property type="evidence" value="ECO:0007669"/>
    <property type="project" value="UniProtKB-UniRule"/>
</dbReference>
<comment type="caution">
    <text evidence="1">Lacks conserved residue(s) required for the propagation of feature annotation.</text>
</comment>
<dbReference type="AlphaFoldDB" id="A0A8X6MHT1"/>
<dbReference type="Pfam" id="PF01400">
    <property type="entry name" value="Astacin"/>
    <property type="match status" value="1"/>
</dbReference>
<keyword evidence="1 2" id="KW-0645">Protease</keyword>
<dbReference type="OrthoDB" id="291007at2759"/>
<feature type="binding site" evidence="1">
    <location>
        <position position="24"/>
    </location>
    <ligand>
        <name>Zn(2+)</name>
        <dbReference type="ChEBI" id="CHEBI:29105"/>
        <note>catalytic</note>
    </ligand>
</feature>
<keyword evidence="1 2" id="KW-0862">Zinc</keyword>
<dbReference type="PANTHER" id="PTHR10127:SF883">
    <property type="entry name" value="ZINC METALLOPROTEINASE NAS-8"/>
    <property type="match status" value="1"/>
</dbReference>
<evidence type="ECO:0000313" key="5">
    <source>
        <dbReference type="Proteomes" id="UP000887013"/>
    </source>
</evidence>
<dbReference type="PRINTS" id="PR00480">
    <property type="entry name" value="ASTACIN"/>
</dbReference>
<feature type="active site" evidence="1">
    <location>
        <position position="25"/>
    </location>
</feature>
<dbReference type="Proteomes" id="UP000887013">
    <property type="component" value="Unassembled WGS sequence"/>
</dbReference>
<proteinExistence type="predicted"/>
<organism evidence="4 5">
    <name type="scientific">Nephila pilipes</name>
    <name type="common">Giant wood spider</name>
    <name type="synonym">Nephila maculata</name>
    <dbReference type="NCBI Taxonomy" id="299642"/>
    <lineage>
        <taxon>Eukaryota</taxon>
        <taxon>Metazoa</taxon>
        <taxon>Ecdysozoa</taxon>
        <taxon>Arthropoda</taxon>
        <taxon>Chelicerata</taxon>
        <taxon>Arachnida</taxon>
        <taxon>Araneae</taxon>
        <taxon>Araneomorphae</taxon>
        <taxon>Entelegynae</taxon>
        <taxon>Araneoidea</taxon>
        <taxon>Nephilidae</taxon>
        <taxon>Nephila</taxon>
    </lineage>
</organism>
<evidence type="ECO:0000313" key="4">
    <source>
        <dbReference type="EMBL" id="GFS53390.1"/>
    </source>
</evidence>
<gene>
    <name evidence="4" type="ORF">NPIL_44111</name>
</gene>
<dbReference type="GO" id="GO:0006508">
    <property type="term" value="P:proteolysis"/>
    <property type="evidence" value="ECO:0007669"/>
    <property type="project" value="UniProtKB-KW"/>
</dbReference>
<comment type="caution">
    <text evidence="4">The sequence shown here is derived from an EMBL/GenBank/DDBJ whole genome shotgun (WGS) entry which is preliminary data.</text>
</comment>
<dbReference type="InterPro" id="IPR001506">
    <property type="entry name" value="Peptidase_M12A"/>
</dbReference>
<dbReference type="InterPro" id="IPR024079">
    <property type="entry name" value="MetalloPept_cat_dom_sf"/>
</dbReference>
<keyword evidence="1 2" id="KW-0479">Metal-binding</keyword>
<feature type="domain" description="Peptidase M12A" evidence="3">
    <location>
        <begin position="1"/>
        <end position="129"/>
    </location>
</feature>
<reference evidence="4" key="1">
    <citation type="submission" date="2020-08" db="EMBL/GenBank/DDBJ databases">
        <title>Multicomponent nature underlies the extraordinary mechanical properties of spider dragline silk.</title>
        <authorList>
            <person name="Kono N."/>
            <person name="Nakamura H."/>
            <person name="Mori M."/>
            <person name="Yoshida Y."/>
            <person name="Ohtoshi R."/>
            <person name="Malay A.D."/>
            <person name="Moran D.A.P."/>
            <person name="Tomita M."/>
            <person name="Numata K."/>
            <person name="Arakawa K."/>
        </authorList>
    </citation>
    <scope>NUCLEOTIDE SEQUENCE</scope>
</reference>
<evidence type="ECO:0000256" key="2">
    <source>
        <dbReference type="RuleBase" id="RU361183"/>
    </source>
</evidence>
<dbReference type="PANTHER" id="PTHR10127">
    <property type="entry name" value="DISCOIDIN, CUB, EGF, LAMININ , AND ZINC METALLOPROTEASE DOMAIN CONTAINING"/>
    <property type="match status" value="1"/>
</dbReference>
<dbReference type="SUPFAM" id="SSF55486">
    <property type="entry name" value="Metalloproteases ('zincins'), catalytic domain"/>
    <property type="match status" value="1"/>
</dbReference>
<feature type="binding site" evidence="1">
    <location>
        <position position="34"/>
    </location>
    <ligand>
        <name>Zn(2+)</name>
        <dbReference type="ChEBI" id="CHEBI:29105"/>
        <note>catalytic</note>
    </ligand>
</feature>
<dbReference type="PROSITE" id="PS51257">
    <property type="entry name" value="PROKAR_LIPOPROTEIN"/>
    <property type="match status" value="1"/>
</dbReference>
<evidence type="ECO:0000259" key="3">
    <source>
        <dbReference type="PROSITE" id="PS51864"/>
    </source>
</evidence>
<keyword evidence="5" id="KW-1185">Reference proteome</keyword>
<dbReference type="Gene3D" id="3.40.390.10">
    <property type="entry name" value="Collagenase (Catalytic Domain)"/>
    <property type="match status" value="1"/>
</dbReference>
<comment type="cofactor">
    <cofactor evidence="1 2">
        <name>Zn(2+)</name>
        <dbReference type="ChEBI" id="CHEBI:29105"/>
    </cofactor>
    <text evidence="1 2">Binds 1 zinc ion per subunit.</text>
</comment>
<accession>A0A8X6MHT1</accession>
<dbReference type="EMBL" id="BMAW01046075">
    <property type="protein sequence ID" value="GFS53390.1"/>
    <property type="molecule type" value="Genomic_DNA"/>
</dbReference>
<name>A0A8X6MHT1_NEPPI</name>
<dbReference type="GO" id="GO:0008270">
    <property type="term" value="F:zinc ion binding"/>
    <property type="evidence" value="ECO:0007669"/>
    <property type="project" value="UniProtKB-UniRule"/>
</dbReference>
<dbReference type="PROSITE" id="PS51864">
    <property type="entry name" value="ASTACIN"/>
    <property type="match status" value="1"/>
</dbReference>
<feature type="binding site" evidence="1">
    <location>
        <position position="28"/>
    </location>
    <ligand>
        <name>Zn(2+)</name>
        <dbReference type="ChEBI" id="CHEBI:29105"/>
        <note>catalytic</note>
    </ligand>
</feature>
<keyword evidence="1 2" id="KW-0378">Hydrolase</keyword>
<protein>
    <recommendedName>
        <fullName evidence="2">Metalloendopeptidase</fullName>
        <ecNumber evidence="2">3.4.24.-</ecNumber>
    </recommendedName>
</protein>